<evidence type="ECO:0000313" key="2">
    <source>
        <dbReference type="EMBL" id="CUO45770.1"/>
    </source>
</evidence>
<gene>
    <name evidence="2" type="ORF">ERS852381_01620</name>
</gene>
<feature type="domain" description="MOSC" evidence="1">
    <location>
        <begin position="57"/>
        <end position="183"/>
    </location>
</feature>
<dbReference type="GO" id="GO:0003824">
    <property type="term" value="F:catalytic activity"/>
    <property type="evidence" value="ECO:0007669"/>
    <property type="project" value="InterPro"/>
</dbReference>
<organism evidence="2 3">
    <name type="scientific">Collinsella aerofaciens</name>
    <dbReference type="NCBI Taxonomy" id="74426"/>
    <lineage>
        <taxon>Bacteria</taxon>
        <taxon>Bacillati</taxon>
        <taxon>Actinomycetota</taxon>
        <taxon>Coriobacteriia</taxon>
        <taxon>Coriobacteriales</taxon>
        <taxon>Coriobacteriaceae</taxon>
        <taxon>Collinsella</taxon>
    </lineage>
</organism>
<proteinExistence type="predicted"/>
<name>A0A174FBR2_9ACTN</name>
<accession>A0A174FBR2</accession>
<reference evidence="2 3" key="1">
    <citation type="submission" date="2015-09" db="EMBL/GenBank/DDBJ databases">
        <authorList>
            <consortium name="Pathogen Informatics"/>
        </authorList>
    </citation>
    <scope>NUCLEOTIDE SEQUENCE [LARGE SCALE GENOMIC DNA]</scope>
    <source>
        <strain evidence="2 3">2789STDY5608823</strain>
    </source>
</reference>
<dbReference type="SUPFAM" id="SSF50800">
    <property type="entry name" value="PK beta-barrel domain-like"/>
    <property type="match status" value="1"/>
</dbReference>
<sequence length="210" mass="22436">MPQDHPTDNPILNAARRELAERAKATAPLCTANDAYNGPARIVSINTSAHKGTRKSPVADGHDTVIEQFGLASDAHAGHWHRQVSFLAAESIQTAQARGLDVHEGDFGENFTTRGINLLSLPLGTQLKLGSEVLVEISQIGKVCHTRCAIYYLAGDCIFPHEGVFGVVLKGGEVNAGDEIQVVKLGDGTCSFTPAEALEEIEQARQKGTL</sequence>
<dbReference type="Gene3D" id="2.40.33.20">
    <property type="entry name" value="PK beta-barrel domain-like"/>
    <property type="match status" value="1"/>
</dbReference>
<evidence type="ECO:0000259" key="1">
    <source>
        <dbReference type="PROSITE" id="PS51340"/>
    </source>
</evidence>
<dbReference type="GO" id="GO:0030151">
    <property type="term" value="F:molybdenum ion binding"/>
    <property type="evidence" value="ECO:0007669"/>
    <property type="project" value="InterPro"/>
</dbReference>
<dbReference type="GO" id="GO:0030170">
    <property type="term" value="F:pyridoxal phosphate binding"/>
    <property type="evidence" value="ECO:0007669"/>
    <property type="project" value="InterPro"/>
</dbReference>
<dbReference type="EMBL" id="CYYP01000015">
    <property type="protein sequence ID" value="CUO45770.1"/>
    <property type="molecule type" value="Genomic_DNA"/>
</dbReference>
<dbReference type="PROSITE" id="PS51340">
    <property type="entry name" value="MOSC"/>
    <property type="match status" value="1"/>
</dbReference>
<dbReference type="InterPro" id="IPR005302">
    <property type="entry name" value="MoCF_Sase_C"/>
</dbReference>
<protein>
    <submittedName>
        <fullName evidence="2">Molybdenum cofactor biosynthesis protein MoaC /MOSC-domain-containing protein</fullName>
    </submittedName>
</protein>
<dbReference type="Proteomes" id="UP000095468">
    <property type="component" value="Unassembled WGS sequence"/>
</dbReference>
<dbReference type="PANTHER" id="PTHR36930">
    <property type="entry name" value="METAL-SULFUR CLUSTER BIOSYNTHESIS PROTEINS YUAD-RELATED"/>
    <property type="match status" value="1"/>
</dbReference>
<dbReference type="AlphaFoldDB" id="A0A174FBR2"/>
<dbReference type="RefSeq" id="WP_216595139.1">
    <property type="nucleotide sequence ID" value="NZ_CYYP01000015.1"/>
</dbReference>
<dbReference type="InterPro" id="IPR052716">
    <property type="entry name" value="MOSC_domain"/>
</dbReference>
<dbReference type="PANTHER" id="PTHR36930:SF1">
    <property type="entry name" value="MOSC DOMAIN-CONTAINING PROTEIN"/>
    <property type="match status" value="1"/>
</dbReference>
<dbReference type="Pfam" id="PF03473">
    <property type="entry name" value="MOSC"/>
    <property type="match status" value="1"/>
</dbReference>
<dbReference type="InterPro" id="IPR011037">
    <property type="entry name" value="Pyrv_Knase-like_insert_dom_sf"/>
</dbReference>
<evidence type="ECO:0000313" key="3">
    <source>
        <dbReference type="Proteomes" id="UP000095468"/>
    </source>
</evidence>